<feature type="region of interest" description="Disordered" evidence="1">
    <location>
        <begin position="286"/>
        <end position="435"/>
    </location>
</feature>
<feature type="compositionally biased region" description="Polar residues" evidence="1">
    <location>
        <begin position="211"/>
        <end position="231"/>
    </location>
</feature>
<organism evidence="2 3">
    <name type="scientific">Dactylellina haptotyla (strain CBS 200.50)</name>
    <name type="common">Nematode-trapping fungus</name>
    <name type="synonym">Monacrosporium haptotylum</name>
    <dbReference type="NCBI Taxonomy" id="1284197"/>
    <lineage>
        <taxon>Eukaryota</taxon>
        <taxon>Fungi</taxon>
        <taxon>Dikarya</taxon>
        <taxon>Ascomycota</taxon>
        <taxon>Pezizomycotina</taxon>
        <taxon>Orbiliomycetes</taxon>
        <taxon>Orbiliales</taxon>
        <taxon>Orbiliaceae</taxon>
        <taxon>Dactylellina</taxon>
    </lineage>
</organism>
<feature type="compositionally biased region" description="Polar residues" evidence="1">
    <location>
        <begin position="316"/>
        <end position="336"/>
    </location>
</feature>
<evidence type="ECO:0000313" key="3">
    <source>
        <dbReference type="Proteomes" id="UP000015100"/>
    </source>
</evidence>
<feature type="compositionally biased region" description="Polar residues" evidence="1">
    <location>
        <begin position="239"/>
        <end position="261"/>
    </location>
</feature>
<reference evidence="3" key="2">
    <citation type="submission" date="2013-04" db="EMBL/GenBank/DDBJ databases">
        <title>Genomic mechanisms accounting for the adaptation to parasitism in nematode-trapping fungi.</title>
        <authorList>
            <person name="Ahren D.G."/>
        </authorList>
    </citation>
    <scope>NUCLEOTIDE SEQUENCE [LARGE SCALE GENOMIC DNA]</scope>
    <source>
        <strain evidence="3">CBS 200.50</strain>
    </source>
</reference>
<feature type="region of interest" description="Disordered" evidence="1">
    <location>
        <begin position="130"/>
        <end position="152"/>
    </location>
</feature>
<feature type="region of interest" description="Disordered" evidence="1">
    <location>
        <begin position="164"/>
        <end position="272"/>
    </location>
</feature>
<name>S8AHY5_DACHA</name>
<feature type="compositionally biased region" description="Polar residues" evidence="1">
    <location>
        <begin position="417"/>
        <end position="427"/>
    </location>
</feature>
<feature type="compositionally biased region" description="Basic residues" evidence="1">
    <location>
        <begin position="168"/>
        <end position="179"/>
    </location>
</feature>
<dbReference type="OrthoDB" id="5337958at2759"/>
<accession>S8AHY5</accession>
<evidence type="ECO:0000313" key="2">
    <source>
        <dbReference type="EMBL" id="EPS40751.1"/>
    </source>
</evidence>
<keyword evidence="3" id="KW-1185">Reference proteome</keyword>
<dbReference type="OMA" id="WHYGSSA"/>
<dbReference type="HOGENOM" id="CLU_630078_0_0_1"/>
<dbReference type="AlphaFoldDB" id="S8AHY5"/>
<dbReference type="EMBL" id="AQGS01000282">
    <property type="protein sequence ID" value="EPS40751.1"/>
    <property type="molecule type" value="Genomic_DNA"/>
</dbReference>
<feature type="compositionally biased region" description="Low complexity" evidence="1">
    <location>
        <begin position="300"/>
        <end position="313"/>
    </location>
</feature>
<proteinExistence type="predicted"/>
<feature type="compositionally biased region" description="Low complexity" evidence="1">
    <location>
        <begin position="180"/>
        <end position="195"/>
    </location>
</feature>
<evidence type="ECO:0000256" key="1">
    <source>
        <dbReference type="SAM" id="MobiDB-lite"/>
    </source>
</evidence>
<gene>
    <name evidence="2" type="ORF">H072_5382</name>
</gene>
<protein>
    <submittedName>
        <fullName evidence="2">Uncharacterized protein</fullName>
    </submittedName>
</protein>
<feature type="compositionally biased region" description="Basic and acidic residues" evidence="1">
    <location>
        <begin position="349"/>
        <end position="364"/>
    </location>
</feature>
<comment type="caution">
    <text evidence="2">The sequence shown here is derived from an EMBL/GenBank/DDBJ whole genome shotgun (WGS) entry which is preliminary data.</text>
</comment>
<dbReference type="Proteomes" id="UP000015100">
    <property type="component" value="Unassembled WGS sequence"/>
</dbReference>
<sequence length="435" mass="46319">MVYPSLILCQCPLAITVQRCATVKIQHWHYGSSAIIDVGNGRRILLELAPVVQVSVCSLDTCGAVTVRMIKIRRTRDLEARLQAEFLLRPLESRVQRTHSVNFGVRALDSNETPVEAGIVDSESLRALSPAPRWSRVSSPMSAGGRKGSDSTISSIIGLAESNDRLRLPRRPFANHKRSSSSGSGAASTSPSTSPELLGDPGPSFRPSRPLSAQNNGTSAASGQQFHTAPSTPNPYEILSSQHLQVPSTNPVRPVSTNSIDSMGRPLKGILKNRNSGQFYGITRRGNVVTGVSPPNNRGLSPEPSPLISSLPETIQPRSSSAPPQKTIRFSQNPSGHGTKGLSGIPESEGPHGNELREHPRQRSTENLPSLAGTSVAIDPSSFIVPHPTRTAPKIPFLQSPSPAPSSSTPDLKSKASDISSNKNGVITSKKHTGA</sequence>
<reference evidence="2 3" key="1">
    <citation type="journal article" date="2013" name="PLoS Genet.">
        <title>Genomic mechanisms accounting for the adaptation to parasitism in nematode-trapping fungi.</title>
        <authorList>
            <person name="Meerupati T."/>
            <person name="Andersson K.M."/>
            <person name="Friman E."/>
            <person name="Kumar D."/>
            <person name="Tunlid A."/>
            <person name="Ahren D."/>
        </authorList>
    </citation>
    <scope>NUCLEOTIDE SEQUENCE [LARGE SCALE GENOMIC DNA]</scope>
    <source>
        <strain evidence="2 3">CBS 200.50</strain>
    </source>
</reference>